<reference evidence="10" key="1">
    <citation type="submission" date="2021-03" db="EMBL/GenBank/DDBJ databases">
        <title>The complete genome sequence of Acetobacter sp. TBRC 12339.</title>
        <authorList>
            <person name="Charoenyingcharoen P."/>
            <person name="Yukphan P."/>
        </authorList>
    </citation>
    <scope>NUCLEOTIDE SEQUENCE</scope>
    <source>
        <strain evidence="10">TBRC 12339</strain>
    </source>
</reference>
<keyword evidence="4 8" id="KW-0812">Transmembrane</keyword>
<dbReference type="Proteomes" id="UP000664073">
    <property type="component" value="Unassembled WGS sequence"/>
</dbReference>
<feature type="transmembrane region" description="Helical" evidence="8">
    <location>
        <begin position="393"/>
        <end position="409"/>
    </location>
</feature>
<gene>
    <name evidence="10" type="ORF">J2D77_13365</name>
</gene>
<feature type="transmembrane region" description="Helical" evidence="8">
    <location>
        <begin position="235"/>
        <end position="256"/>
    </location>
</feature>
<keyword evidence="6 8" id="KW-0472">Membrane</keyword>
<feature type="transmembrane region" description="Helical" evidence="8">
    <location>
        <begin position="203"/>
        <end position="223"/>
    </location>
</feature>
<dbReference type="PANTHER" id="PTHR42718">
    <property type="entry name" value="MAJOR FACILITATOR SUPERFAMILY MULTIDRUG TRANSPORTER MFSC"/>
    <property type="match status" value="1"/>
</dbReference>
<comment type="subcellular location">
    <subcellularLocation>
        <location evidence="1">Cell membrane</location>
        <topology evidence="1">Multi-pass membrane protein</topology>
    </subcellularLocation>
</comment>
<keyword evidence="2" id="KW-0813">Transport</keyword>
<feature type="transmembrane region" description="Helical" evidence="8">
    <location>
        <begin position="47"/>
        <end position="67"/>
    </location>
</feature>
<feature type="region of interest" description="Disordered" evidence="7">
    <location>
        <begin position="1"/>
        <end position="42"/>
    </location>
</feature>
<proteinExistence type="predicted"/>
<feature type="transmembrane region" description="Helical" evidence="8">
    <location>
        <begin position="174"/>
        <end position="197"/>
    </location>
</feature>
<dbReference type="InterPro" id="IPR020846">
    <property type="entry name" value="MFS_dom"/>
</dbReference>
<evidence type="ECO:0000256" key="1">
    <source>
        <dbReference type="ARBA" id="ARBA00004651"/>
    </source>
</evidence>
<sequence>MTLRHPSVSAPTATTSPRTTERSTAPATPQAQPDGGPPQPAGGKVRYSAVVPLFMAVLLSVLDYAVANIALPTISGALSVSQAESVWVVNAYQLANAMLLLPLAAWADRLGSARLCQAGLVVIMLGSALCATTSSFGMLVFARIIQGAGGACVMSVSAALVRSVYPPALLGRGLALNALVTALGFAISPAVASLILSVASWRWLFLFNLPYGVLTLALALRFFPATPVHANSMKALPVVLNLLFFGGVLVGADLLAHGNAPVAGWATLLGGVGCLLALLHVQREAQTPLLPVDLLRKWPFGLAFTVCFMGYMAANFFMVSIPFTLTGIFGRTAVQSGLIIMLWPLGMVLAGPVVGRLSDRVPAAVLSTFGLGVVGVGYLLLRVTPVVAADWNIMWRLGLAGIGFAFFVAPNNKAMMDAAPLHRSRSASAMLSVARIMGQSTGAIFVALVMAHVHNGAALLCLDLGVATAWGAALLSLSRAGLRLIPARPVS</sequence>
<feature type="transmembrane region" description="Helical" evidence="8">
    <location>
        <begin position="429"/>
        <end position="451"/>
    </location>
</feature>
<organism evidence="10 11">
    <name type="scientific">Acetobacter garciniae</name>
    <dbReference type="NCBI Taxonomy" id="2817435"/>
    <lineage>
        <taxon>Bacteria</taxon>
        <taxon>Pseudomonadati</taxon>
        <taxon>Pseudomonadota</taxon>
        <taxon>Alphaproteobacteria</taxon>
        <taxon>Acetobacterales</taxon>
        <taxon>Acetobacteraceae</taxon>
        <taxon>Acetobacter</taxon>
    </lineage>
</organism>
<feature type="transmembrane region" description="Helical" evidence="8">
    <location>
        <begin position="333"/>
        <end position="354"/>
    </location>
</feature>
<dbReference type="Gene3D" id="1.20.1720.10">
    <property type="entry name" value="Multidrug resistance protein D"/>
    <property type="match status" value="1"/>
</dbReference>
<evidence type="ECO:0000313" key="10">
    <source>
        <dbReference type="EMBL" id="MBO1326139.1"/>
    </source>
</evidence>
<feature type="transmembrane region" description="Helical" evidence="8">
    <location>
        <begin position="300"/>
        <end position="321"/>
    </location>
</feature>
<keyword evidence="3" id="KW-1003">Cell membrane</keyword>
<name>A0A939KQZ8_9PROT</name>
<evidence type="ECO:0000313" key="11">
    <source>
        <dbReference type="Proteomes" id="UP000664073"/>
    </source>
</evidence>
<evidence type="ECO:0000256" key="3">
    <source>
        <dbReference type="ARBA" id="ARBA00022475"/>
    </source>
</evidence>
<dbReference type="SUPFAM" id="SSF103473">
    <property type="entry name" value="MFS general substrate transporter"/>
    <property type="match status" value="1"/>
</dbReference>
<protein>
    <submittedName>
        <fullName evidence="10">MFS transporter</fullName>
    </submittedName>
</protein>
<comment type="caution">
    <text evidence="10">The sequence shown here is derived from an EMBL/GenBank/DDBJ whole genome shotgun (WGS) entry which is preliminary data.</text>
</comment>
<feature type="transmembrane region" description="Helical" evidence="8">
    <location>
        <begin position="118"/>
        <end position="138"/>
    </location>
</feature>
<evidence type="ECO:0000256" key="4">
    <source>
        <dbReference type="ARBA" id="ARBA00022692"/>
    </source>
</evidence>
<evidence type="ECO:0000256" key="6">
    <source>
        <dbReference type="ARBA" id="ARBA00023136"/>
    </source>
</evidence>
<dbReference type="PRINTS" id="PR01036">
    <property type="entry name" value="TCRTETB"/>
</dbReference>
<feature type="compositionally biased region" description="Low complexity" evidence="7">
    <location>
        <begin position="9"/>
        <end position="34"/>
    </location>
</feature>
<dbReference type="PANTHER" id="PTHR42718:SF46">
    <property type="entry name" value="BLR6921 PROTEIN"/>
    <property type="match status" value="1"/>
</dbReference>
<feature type="transmembrane region" description="Helical" evidence="8">
    <location>
        <begin position="144"/>
        <end position="162"/>
    </location>
</feature>
<feature type="transmembrane region" description="Helical" evidence="8">
    <location>
        <begin position="87"/>
        <end position="106"/>
    </location>
</feature>
<feature type="transmembrane region" description="Helical" evidence="8">
    <location>
        <begin position="361"/>
        <end position="381"/>
    </location>
</feature>
<dbReference type="GO" id="GO:0005886">
    <property type="term" value="C:plasma membrane"/>
    <property type="evidence" value="ECO:0007669"/>
    <property type="project" value="UniProtKB-SubCell"/>
</dbReference>
<dbReference type="InterPro" id="IPR036259">
    <property type="entry name" value="MFS_trans_sf"/>
</dbReference>
<dbReference type="RefSeq" id="WP_207846813.1">
    <property type="nucleotide sequence ID" value="NZ_JAFVMH010000007.1"/>
</dbReference>
<evidence type="ECO:0000256" key="2">
    <source>
        <dbReference type="ARBA" id="ARBA00022448"/>
    </source>
</evidence>
<evidence type="ECO:0000256" key="7">
    <source>
        <dbReference type="SAM" id="MobiDB-lite"/>
    </source>
</evidence>
<evidence type="ECO:0000259" key="9">
    <source>
        <dbReference type="PROSITE" id="PS50850"/>
    </source>
</evidence>
<dbReference type="InterPro" id="IPR011701">
    <property type="entry name" value="MFS"/>
</dbReference>
<dbReference type="GO" id="GO:0022857">
    <property type="term" value="F:transmembrane transporter activity"/>
    <property type="evidence" value="ECO:0007669"/>
    <property type="project" value="InterPro"/>
</dbReference>
<feature type="domain" description="Major facilitator superfamily (MFS) profile" evidence="9">
    <location>
        <begin position="49"/>
        <end position="491"/>
    </location>
</feature>
<accession>A0A939KQZ8</accession>
<evidence type="ECO:0000256" key="8">
    <source>
        <dbReference type="SAM" id="Phobius"/>
    </source>
</evidence>
<dbReference type="Gene3D" id="1.20.1250.20">
    <property type="entry name" value="MFS general substrate transporter like domains"/>
    <property type="match status" value="1"/>
</dbReference>
<dbReference type="AlphaFoldDB" id="A0A939KQZ8"/>
<evidence type="ECO:0000256" key="5">
    <source>
        <dbReference type="ARBA" id="ARBA00022989"/>
    </source>
</evidence>
<keyword evidence="11" id="KW-1185">Reference proteome</keyword>
<dbReference type="PROSITE" id="PS50850">
    <property type="entry name" value="MFS"/>
    <property type="match status" value="1"/>
</dbReference>
<feature type="transmembrane region" description="Helical" evidence="8">
    <location>
        <begin position="262"/>
        <end position="279"/>
    </location>
</feature>
<dbReference type="CDD" id="cd17321">
    <property type="entry name" value="MFS_MMR_MDR_like"/>
    <property type="match status" value="1"/>
</dbReference>
<dbReference type="Pfam" id="PF07690">
    <property type="entry name" value="MFS_1"/>
    <property type="match status" value="1"/>
</dbReference>
<feature type="transmembrane region" description="Helical" evidence="8">
    <location>
        <begin position="457"/>
        <end position="478"/>
    </location>
</feature>
<dbReference type="EMBL" id="JAFVMH010000007">
    <property type="protein sequence ID" value="MBO1326139.1"/>
    <property type="molecule type" value="Genomic_DNA"/>
</dbReference>
<keyword evidence="5 8" id="KW-1133">Transmembrane helix</keyword>